<evidence type="ECO:0000313" key="1">
    <source>
        <dbReference type="EMBL" id="OGK51638.1"/>
    </source>
</evidence>
<accession>A0A1F7J7Q2</accession>
<dbReference type="EMBL" id="MGAR01000022">
    <property type="protein sequence ID" value="OGK51638.1"/>
    <property type="molecule type" value="Genomic_DNA"/>
</dbReference>
<dbReference type="Proteomes" id="UP000176480">
    <property type="component" value="Unassembled WGS sequence"/>
</dbReference>
<proteinExistence type="predicted"/>
<sequence length="262" mass="29615">MKNIQFLAQFIKQLPNNLPEGTVLEITRSERTGEGRVDVEAKLTTGNKAFPVSIEVQNTGGTATLREAARQVKEYGSQSGTVPFVAGQFFGERARQVAKEEGVGLIDLAGNFYLKSSDLYIERIVEKNPKTKRSSLKNLFAPVSSRITRALLVEPQRIWLLNEISKEADVSLGQTYKVIERMIEEELVKRNKEEKLVLNTPSVLLEEWKKIYPNYQQQKYTFYSYNNEYLAVRNSVLAAGQQKKLNYALGFFCGADMIVSST</sequence>
<name>A0A1F7J7Q2_9BACT</name>
<protein>
    <submittedName>
        <fullName evidence="1">Uncharacterized protein</fullName>
    </submittedName>
</protein>
<dbReference type="STRING" id="1802067.A2966_04920"/>
<comment type="caution">
    <text evidence="1">The sequence shown here is derived from an EMBL/GenBank/DDBJ whole genome shotgun (WGS) entry which is preliminary data.</text>
</comment>
<gene>
    <name evidence="1" type="ORF">A2966_04920</name>
</gene>
<evidence type="ECO:0000313" key="2">
    <source>
        <dbReference type="Proteomes" id="UP000176480"/>
    </source>
</evidence>
<organism evidence="1 2">
    <name type="scientific">Candidatus Roizmanbacteria bacterium RIFCSPLOWO2_01_FULL_41_22</name>
    <dbReference type="NCBI Taxonomy" id="1802067"/>
    <lineage>
        <taxon>Bacteria</taxon>
        <taxon>Candidatus Roizmaniibacteriota</taxon>
    </lineage>
</organism>
<reference evidence="1 2" key="1">
    <citation type="journal article" date="2016" name="Nat. Commun.">
        <title>Thousands of microbial genomes shed light on interconnected biogeochemical processes in an aquifer system.</title>
        <authorList>
            <person name="Anantharaman K."/>
            <person name="Brown C.T."/>
            <person name="Hug L.A."/>
            <person name="Sharon I."/>
            <person name="Castelle C.J."/>
            <person name="Probst A.J."/>
            <person name="Thomas B.C."/>
            <person name="Singh A."/>
            <person name="Wilkins M.J."/>
            <person name="Karaoz U."/>
            <person name="Brodie E.L."/>
            <person name="Williams K.H."/>
            <person name="Hubbard S.S."/>
            <person name="Banfield J.F."/>
        </authorList>
    </citation>
    <scope>NUCLEOTIDE SEQUENCE [LARGE SCALE GENOMIC DNA]</scope>
</reference>
<dbReference type="AlphaFoldDB" id="A0A1F7J7Q2"/>